<evidence type="ECO:0000313" key="1">
    <source>
        <dbReference type="EMBL" id="KAL3504156.1"/>
    </source>
</evidence>
<sequence>MNVGIPLVSPLTFRSEPAFFSSREQVYILARLFRFDLVAERTRPGIARVCVEQDLTKPRHGQENVASFGVGLCDARESILTARLNWKMLQVLGQDYVRQDNQSQQPSSIDSTSYELISCNNSQSYVCVILNDHNDKVLIPDKNNLNDMLVDNHHAKCNKLRKKIIMKESDIIDSLFDSDRVDQVYLPQGVSGLNSAEKGLIPTLSSLPLSGKMLQVLGQDYVMQDKQSQQPGSTDKNNLNDRLVDDHLAKCNKLRMKIIMKESDIIDSLFDSDRVDRVYLPRGVSGLNPTEKGLIPALSSPPLSWKMLQVLGQDYVMQENQSQQPASTGRLVTEVPITVAGNFQVEALPSTNQEEEHNFSSTV</sequence>
<proteinExistence type="predicted"/>
<name>A0ABD2Y9L4_9GENT</name>
<organism evidence="1 2">
    <name type="scientific">Cinchona calisaya</name>
    <dbReference type="NCBI Taxonomy" id="153742"/>
    <lineage>
        <taxon>Eukaryota</taxon>
        <taxon>Viridiplantae</taxon>
        <taxon>Streptophyta</taxon>
        <taxon>Embryophyta</taxon>
        <taxon>Tracheophyta</taxon>
        <taxon>Spermatophyta</taxon>
        <taxon>Magnoliopsida</taxon>
        <taxon>eudicotyledons</taxon>
        <taxon>Gunneridae</taxon>
        <taxon>Pentapetalae</taxon>
        <taxon>asterids</taxon>
        <taxon>lamiids</taxon>
        <taxon>Gentianales</taxon>
        <taxon>Rubiaceae</taxon>
        <taxon>Cinchonoideae</taxon>
        <taxon>Cinchoneae</taxon>
        <taxon>Cinchona</taxon>
    </lineage>
</organism>
<keyword evidence="2" id="KW-1185">Reference proteome</keyword>
<dbReference type="EMBL" id="JBJUIK010000014">
    <property type="protein sequence ID" value="KAL3504156.1"/>
    <property type="molecule type" value="Genomic_DNA"/>
</dbReference>
<reference evidence="1 2" key="1">
    <citation type="submission" date="2024-11" db="EMBL/GenBank/DDBJ databases">
        <title>A near-complete genome assembly of Cinchona calisaya.</title>
        <authorList>
            <person name="Lian D.C."/>
            <person name="Zhao X.W."/>
            <person name="Wei L."/>
        </authorList>
    </citation>
    <scope>NUCLEOTIDE SEQUENCE [LARGE SCALE GENOMIC DNA]</scope>
    <source>
        <tissue evidence="1">Nenye</tissue>
    </source>
</reference>
<dbReference type="AlphaFoldDB" id="A0ABD2Y9L4"/>
<comment type="caution">
    <text evidence="1">The sequence shown here is derived from an EMBL/GenBank/DDBJ whole genome shotgun (WGS) entry which is preliminary data.</text>
</comment>
<gene>
    <name evidence="1" type="ORF">ACH5RR_033997</name>
</gene>
<evidence type="ECO:0000313" key="2">
    <source>
        <dbReference type="Proteomes" id="UP001630127"/>
    </source>
</evidence>
<dbReference type="Proteomes" id="UP001630127">
    <property type="component" value="Unassembled WGS sequence"/>
</dbReference>
<accession>A0ABD2Y9L4</accession>
<protein>
    <submittedName>
        <fullName evidence="1">Uncharacterized protein</fullName>
    </submittedName>
</protein>